<feature type="domain" description="Type I restriction modification DNA specificity" evidence="4">
    <location>
        <begin position="2"/>
        <end position="164"/>
    </location>
</feature>
<dbReference type="Gene3D" id="3.90.220.20">
    <property type="entry name" value="DNA methylase specificity domains"/>
    <property type="match status" value="2"/>
</dbReference>
<dbReference type="CDD" id="cd17266">
    <property type="entry name" value="RMtype1_S_Sau1132ORF3780P-TRD2-CR2_like"/>
    <property type="match status" value="1"/>
</dbReference>
<comment type="similarity">
    <text evidence="1">Belongs to the type-I restriction system S methylase family.</text>
</comment>
<sequence>MKKVKLGQVATFINGYAFKPQDWSSEGKEIIRIQNLTKTSKGINYYSGTIDKKYIVEAGDILISWSGTLGVFQWCGRSAVLNQHIFKVVFDKIDIDKSYFKYVVEKGLQDAVKHTHGSTMKHLTKKYFDNIIVPYTNLGEQQRIASELDLLSKLILRRQEQLEELNLLVKSRFNEMFGDPLNNNKKFAVKTGQQCFKFSSGKFLDKHDRVFEGYPAYGGNGIAWKSRKYLIDNPTIIIGRVGAYCGNVRTTHGKVWISDNAIYIKEFKNSDFNLVFLLELMKVIDFSKFADFSGQPKITQKPLENQKYILPPLALQNEFADFVALVDKSQLAIQKSLEELETLKKSLMQEYFG</sequence>
<dbReference type="Pfam" id="PF01420">
    <property type="entry name" value="Methylase_S"/>
    <property type="match status" value="2"/>
</dbReference>
<evidence type="ECO:0000313" key="6">
    <source>
        <dbReference type="Proteomes" id="UP000311381"/>
    </source>
</evidence>
<dbReference type="REBASE" id="305366">
    <property type="entry name" value="S2.Spn0848ORF861P"/>
</dbReference>
<dbReference type="Gene3D" id="1.10.287.1120">
    <property type="entry name" value="Bipartite methylase S protein"/>
    <property type="match status" value="1"/>
</dbReference>
<protein>
    <submittedName>
        <fullName evidence="5">Restriction modification system DNA specificity subunit</fullName>
    </submittedName>
</protein>
<dbReference type="InterPro" id="IPR052021">
    <property type="entry name" value="Type-I_RS_S_subunit"/>
</dbReference>
<evidence type="ECO:0000256" key="1">
    <source>
        <dbReference type="ARBA" id="ARBA00010923"/>
    </source>
</evidence>
<dbReference type="SUPFAM" id="SSF116734">
    <property type="entry name" value="DNA methylase specificity domain"/>
    <property type="match status" value="2"/>
</dbReference>
<dbReference type="RefSeq" id="WP_050088021.1">
    <property type="nucleotide sequence ID" value="NZ_AP026914.1"/>
</dbReference>
<evidence type="ECO:0000313" key="5">
    <source>
        <dbReference type="EMBL" id="VMC94785.1"/>
    </source>
</evidence>
<dbReference type="GO" id="GO:0009307">
    <property type="term" value="P:DNA restriction-modification system"/>
    <property type="evidence" value="ECO:0007669"/>
    <property type="project" value="UniProtKB-KW"/>
</dbReference>
<dbReference type="AlphaFoldDB" id="A0A0T8T2J9"/>
<keyword evidence="3" id="KW-0238">DNA-binding</keyword>
<evidence type="ECO:0000259" key="4">
    <source>
        <dbReference type="Pfam" id="PF01420"/>
    </source>
</evidence>
<dbReference type="PANTHER" id="PTHR30408">
    <property type="entry name" value="TYPE-1 RESTRICTION ENZYME ECOKI SPECIFICITY PROTEIN"/>
    <property type="match status" value="1"/>
</dbReference>
<organism evidence="5 6">
    <name type="scientific">Streptococcus pneumoniae</name>
    <dbReference type="NCBI Taxonomy" id="1313"/>
    <lineage>
        <taxon>Bacteria</taxon>
        <taxon>Bacillati</taxon>
        <taxon>Bacillota</taxon>
        <taxon>Bacilli</taxon>
        <taxon>Lactobacillales</taxon>
        <taxon>Streptococcaceae</taxon>
        <taxon>Streptococcus</taxon>
    </lineage>
</organism>
<dbReference type="GO" id="GO:0003677">
    <property type="term" value="F:DNA binding"/>
    <property type="evidence" value="ECO:0007669"/>
    <property type="project" value="UniProtKB-KW"/>
</dbReference>
<keyword evidence="2" id="KW-0680">Restriction system</keyword>
<proteinExistence type="inferred from homology"/>
<reference evidence="5 6" key="1">
    <citation type="submission" date="2019-04" db="EMBL/GenBank/DDBJ databases">
        <authorList>
            <consortium name="Pathogen Informatics"/>
        </authorList>
    </citation>
    <scope>NUCLEOTIDE SEQUENCE [LARGE SCALE GENOMIC DNA]</scope>
    <source>
        <strain evidence="5 6">GPSC47</strain>
    </source>
</reference>
<name>A0A0T8T2J9_STREE</name>
<feature type="domain" description="Type I restriction modification DNA specificity" evidence="4">
    <location>
        <begin position="197"/>
        <end position="340"/>
    </location>
</feature>
<gene>
    <name evidence="5" type="ORF">SAMEA2627268_01262</name>
</gene>
<dbReference type="InterPro" id="IPR000055">
    <property type="entry name" value="Restrct_endonuc_typeI_TRD"/>
</dbReference>
<dbReference type="InterPro" id="IPR044946">
    <property type="entry name" value="Restrct_endonuc_typeI_TRD_sf"/>
</dbReference>
<evidence type="ECO:0000256" key="2">
    <source>
        <dbReference type="ARBA" id="ARBA00022747"/>
    </source>
</evidence>
<dbReference type="Proteomes" id="UP000311381">
    <property type="component" value="Unassembled WGS sequence"/>
</dbReference>
<dbReference type="PANTHER" id="PTHR30408:SF12">
    <property type="entry name" value="TYPE I RESTRICTION ENZYME MJAVIII SPECIFICITY SUBUNIT"/>
    <property type="match status" value="1"/>
</dbReference>
<evidence type="ECO:0000256" key="3">
    <source>
        <dbReference type="ARBA" id="ARBA00023125"/>
    </source>
</evidence>
<dbReference type="CDD" id="cd17254">
    <property type="entry name" value="RMtype1_S_FclI-TRD1-CR1_like"/>
    <property type="match status" value="1"/>
</dbReference>
<dbReference type="EMBL" id="CAAQRO010000008">
    <property type="protein sequence ID" value="VMC94785.1"/>
    <property type="molecule type" value="Genomic_DNA"/>
</dbReference>
<accession>A0A0T8T2J9</accession>